<keyword evidence="2" id="KW-0413">Isomerase</keyword>
<dbReference type="Proteomes" id="UP000238308">
    <property type="component" value="Unassembled WGS sequence"/>
</dbReference>
<keyword evidence="3" id="KW-1185">Reference proteome</keyword>
<comment type="caution">
    <text evidence="2">The sequence shown here is derived from an EMBL/GenBank/DDBJ whole genome shotgun (WGS) entry which is preliminary data.</text>
</comment>
<dbReference type="AlphaFoldDB" id="A0A2T0XJV9"/>
<name>A0A2T0XJV9_9BURK</name>
<evidence type="ECO:0000313" key="3">
    <source>
        <dbReference type="Proteomes" id="UP000238308"/>
    </source>
</evidence>
<proteinExistence type="predicted"/>
<dbReference type="InterPro" id="IPR016087">
    <property type="entry name" value="Chalcone_isomerase"/>
</dbReference>
<organism evidence="2 3">
    <name type="scientific">Jezberella montanilacus</name>
    <dbReference type="NCBI Taxonomy" id="323426"/>
    <lineage>
        <taxon>Bacteria</taxon>
        <taxon>Pseudomonadati</taxon>
        <taxon>Pseudomonadota</taxon>
        <taxon>Betaproteobacteria</taxon>
        <taxon>Burkholderiales</taxon>
        <taxon>Alcaligenaceae</taxon>
        <taxon>Jezberella</taxon>
    </lineage>
</organism>
<feature type="domain" description="Chalcone isomerase" evidence="1">
    <location>
        <begin position="46"/>
        <end position="179"/>
    </location>
</feature>
<gene>
    <name evidence="2" type="ORF">BCM14_0687</name>
</gene>
<sequence>MLPISHFLYSAVIISKDPASIELTVDSIGLPAVVTDCLHADWRRCGSGVFTWSVFKLYRASLYAPDYFDPAKPFALDLLYLRTIQATQIVETTMSEIERLRPSDSLWLSAWSVELLKILPDVKLSDRLIGLFLPLQGVKFFSARAPLGDVMSPEFASAFAAIWLDPQTRSQTLRAALLGLEQE</sequence>
<evidence type="ECO:0000313" key="2">
    <source>
        <dbReference type="EMBL" id="PRY99244.1"/>
    </source>
</evidence>
<evidence type="ECO:0000259" key="1">
    <source>
        <dbReference type="Pfam" id="PF16036"/>
    </source>
</evidence>
<accession>A0A2T0XJV9</accession>
<protein>
    <submittedName>
        <fullName evidence="2">Chalcone isomerase-like protein</fullName>
    </submittedName>
</protein>
<dbReference type="Pfam" id="PF16036">
    <property type="entry name" value="Chalcone_3"/>
    <property type="match status" value="1"/>
</dbReference>
<dbReference type="EMBL" id="PVTV01000011">
    <property type="protein sequence ID" value="PRY99244.1"/>
    <property type="molecule type" value="Genomic_DNA"/>
</dbReference>
<dbReference type="GO" id="GO:0016853">
    <property type="term" value="F:isomerase activity"/>
    <property type="evidence" value="ECO:0007669"/>
    <property type="project" value="UniProtKB-KW"/>
</dbReference>
<reference evidence="2 3" key="1">
    <citation type="submission" date="2018-03" db="EMBL/GenBank/DDBJ databases">
        <title>Genomic Encyclopedia of Type Strains, Phase III (KMG-III): the genomes of soil and plant-associated and newly described type strains.</title>
        <authorList>
            <person name="Whitman W."/>
        </authorList>
    </citation>
    <scope>NUCLEOTIDE SEQUENCE [LARGE SCALE GENOMIC DNA]</scope>
    <source>
        <strain evidence="2 3">MWH-P2sevCIIIb</strain>
    </source>
</reference>